<accession>A0A5X2S771</accession>
<name>A0A5X2S771_SALIN</name>
<sequence>LKAQIVQMESIYMKKLTSMELDLIAGSGIGLGEALEDVAEAIIEIAHGGDGGVALGEALDHAPAEHVTHSGVTHDKDILNIDMISANMDMHDILFHHGNSVGLQKDLNALTSDQRVHYDVHLGGYLAGPGTLFHDDVQIKRDPEVLNIDTYSANLDRSEILSGHATPSDQTDINQLVHDHRTHYDVKEGKFVAGPGER</sequence>
<reference evidence="1" key="1">
    <citation type="submission" date="2018-10" db="EMBL/GenBank/DDBJ databases">
        <authorList>
            <consortium name="GenomeTrakr network: Whole genome sequencing for foodborne pathogen traceback"/>
        </authorList>
    </citation>
    <scope>NUCLEOTIDE SEQUENCE</scope>
    <source>
        <strain evidence="1">FSIS11814560</strain>
    </source>
</reference>
<proteinExistence type="predicted"/>
<comment type="caution">
    <text evidence="1">The sequence shown here is derived from an EMBL/GenBank/DDBJ whole genome shotgun (WGS) entry which is preliminary data.</text>
</comment>
<protein>
    <submittedName>
        <fullName evidence="1">Uncharacterized protein</fullName>
    </submittedName>
</protein>
<dbReference type="AlphaFoldDB" id="A0A5X2S771"/>
<evidence type="ECO:0000313" key="1">
    <source>
        <dbReference type="EMBL" id="EBZ3641229.1"/>
    </source>
</evidence>
<feature type="non-terminal residue" evidence="1">
    <location>
        <position position="1"/>
    </location>
</feature>
<dbReference type="EMBL" id="AAHQWV010000100">
    <property type="protein sequence ID" value="EBZ3641229.1"/>
    <property type="molecule type" value="Genomic_DNA"/>
</dbReference>
<gene>
    <name evidence="1" type="ORF">EAY49_25325</name>
</gene>
<organism evidence="1">
    <name type="scientific">Salmonella infantis</name>
    <dbReference type="NCBI Taxonomy" id="595"/>
    <lineage>
        <taxon>Bacteria</taxon>
        <taxon>Pseudomonadati</taxon>
        <taxon>Pseudomonadota</taxon>
        <taxon>Gammaproteobacteria</taxon>
        <taxon>Enterobacterales</taxon>
        <taxon>Enterobacteriaceae</taxon>
        <taxon>Salmonella</taxon>
    </lineage>
</organism>